<dbReference type="PROSITE" id="PS50889">
    <property type="entry name" value="S4"/>
    <property type="match status" value="1"/>
</dbReference>
<proteinExistence type="inferred from homology"/>
<gene>
    <name evidence="5" type="ORF">SOIL9_28620</name>
</gene>
<dbReference type="AlphaFoldDB" id="A0A6P2D5U8"/>
<dbReference type="RefSeq" id="WP_162669341.1">
    <property type="nucleotide sequence ID" value="NZ_LR593886.1"/>
</dbReference>
<evidence type="ECO:0000313" key="6">
    <source>
        <dbReference type="Proteomes" id="UP000464178"/>
    </source>
</evidence>
<feature type="region of interest" description="Disordered" evidence="3">
    <location>
        <begin position="66"/>
        <end position="129"/>
    </location>
</feature>
<dbReference type="SUPFAM" id="SSF55174">
    <property type="entry name" value="Alpha-L RNA-binding motif"/>
    <property type="match status" value="1"/>
</dbReference>
<accession>A0A6P2D5U8</accession>
<organism evidence="5 6">
    <name type="scientific">Gemmata massiliana</name>
    <dbReference type="NCBI Taxonomy" id="1210884"/>
    <lineage>
        <taxon>Bacteria</taxon>
        <taxon>Pseudomonadati</taxon>
        <taxon>Planctomycetota</taxon>
        <taxon>Planctomycetia</taxon>
        <taxon>Gemmatales</taxon>
        <taxon>Gemmataceae</taxon>
        <taxon>Gemmata</taxon>
    </lineage>
</organism>
<evidence type="ECO:0000259" key="4">
    <source>
        <dbReference type="Pfam" id="PF00849"/>
    </source>
</evidence>
<dbReference type="GO" id="GO:0003723">
    <property type="term" value="F:RNA binding"/>
    <property type="evidence" value="ECO:0007669"/>
    <property type="project" value="UniProtKB-KW"/>
</dbReference>
<feature type="domain" description="Pseudouridine synthase RsuA/RluA-like" evidence="4">
    <location>
        <begin position="146"/>
        <end position="305"/>
    </location>
</feature>
<feature type="compositionally biased region" description="Low complexity" evidence="3">
    <location>
        <begin position="105"/>
        <end position="115"/>
    </location>
</feature>
<evidence type="ECO:0000313" key="5">
    <source>
        <dbReference type="EMBL" id="VTR94852.1"/>
    </source>
</evidence>
<keyword evidence="2" id="KW-0694">RNA-binding</keyword>
<dbReference type="PANTHER" id="PTHR21600">
    <property type="entry name" value="MITOCHONDRIAL RNA PSEUDOURIDINE SYNTHASE"/>
    <property type="match status" value="1"/>
</dbReference>
<dbReference type="CDD" id="cd02869">
    <property type="entry name" value="PseudoU_synth_RluA_like"/>
    <property type="match status" value="1"/>
</dbReference>
<dbReference type="Gene3D" id="3.30.2350.10">
    <property type="entry name" value="Pseudouridine synthase"/>
    <property type="match status" value="1"/>
</dbReference>
<evidence type="ECO:0000256" key="3">
    <source>
        <dbReference type="SAM" id="MobiDB-lite"/>
    </source>
</evidence>
<dbReference type="InterPro" id="IPR006145">
    <property type="entry name" value="PsdUridine_synth_RsuA/RluA"/>
</dbReference>
<dbReference type="GO" id="GO:0140098">
    <property type="term" value="F:catalytic activity, acting on RNA"/>
    <property type="evidence" value="ECO:0007669"/>
    <property type="project" value="UniProtKB-ARBA"/>
</dbReference>
<dbReference type="InterPro" id="IPR006224">
    <property type="entry name" value="PsdUridine_synth_RluA-like_CS"/>
</dbReference>
<evidence type="ECO:0000256" key="1">
    <source>
        <dbReference type="ARBA" id="ARBA00010876"/>
    </source>
</evidence>
<dbReference type="PROSITE" id="PS01129">
    <property type="entry name" value="PSI_RLU"/>
    <property type="match status" value="1"/>
</dbReference>
<reference evidence="5 6" key="1">
    <citation type="submission" date="2019-05" db="EMBL/GenBank/DDBJ databases">
        <authorList>
            <consortium name="Science for Life Laboratories"/>
        </authorList>
    </citation>
    <scope>NUCLEOTIDE SEQUENCE [LARGE SCALE GENOMIC DNA]</scope>
    <source>
        <strain evidence="5">Soil9</strain>
    </source>
</reference>
<evidence type="ECO:0000256" key="2">
    <source>
        <dbReference type="PROSITE-ProRule" id="PRU00182"/>
    </source>
</evidence>
<sequence>MPPIQFVVDRREAGQTLAAVLKLRFGIPWARAKRLVEGQHVKVSGQVETDVARRLKLGKRVELATGTVEMKKTSGGKDSKKPEQQKGTVTGNKGKPGEKRPQVPAPRKTAKTAPKAPERRGDRVPPAHPLAPSLELDAIVYVDDAVVVVNKPVGLTTMRHKDEADEFGEHGQRFLTKTLAGMLPGLLGAPDRPVTAVHRLDRDTSGLVVFARTSAAAENLTKQFRKHTTERRYLALTRGVPKAARIASVLVRDRGDGRRGSTTDLIAEDGKRAVTHVSVSESWGDFALVGCRLETGRTHQARIHLGEAGAPLCGETVYDRPINGKPRPDGSGAKRPMLHATRLGFTHPDTGENVVWEVAPPRDFGDLLIKLRAGR</sequence>
<dbReference type="PANTHER" id="PTHR21600:SF87">
    <property type="entry name" value="RNA PSEUDOURIDYLATE SYNTHASE DOMAIN-CONTAINING PROTEIN 1"/>
    <property type="match status" value="1"/>
</dbReference>
<dbReference type="InterPro" id="IPR050188">
    <property type="entry name" value="RluA_PseudoU_synthase"/>
</dbReference>
<feature type="compositionally biased region" description="Basic and acidic residues" evidence="3">
    <location>
        <begin position="69"/>
        <end position="84"/>
    </location>
</feature>
<keyword evidence="6" id="KW-1185">Reference proteome</keyword>
<feature type="compositionally biased region" description="Basic and acidic residues" evidence="3">
    <location>
        <begin position="116"/>
        <end position="125"/>
    </location>
</feature>
<dbReference type="Proteomes" id="UP000464178">
    <property type="component" value="Chromosome"/>
</dbReference>
<name>A0A6P2D5U8_9BACT</name>
<dbReference type="GO" id="GO:0009982">
    <property type="term" value="F:pseudouridine synthase activity"/>
    <property type="evidence" value="ECO:0007669"/>
    <property type="project" value="InterPro"/>
</dbReference>
<dbReference type="GO" id="GO:0000455">
    <property type="term" value="P:enzyme-directed rRNA pseudouridine synthesis"/>
    <property type="evidence" value="ECO:0007669"/>
    <property type="project" value="TreeGrafter"/>
</dbReference>
<dbReference type="SUPFAM" id="SSF55120">
    <property type="entry name" value="Pseudouridine synthase"/>
    <property type="match status" value="1"/>
</dbReference>
<dbReference type="InterPro" id="IPR020103">
    <property type="entry name" value="PsdUridine_synth_cat_dom_sf"/>
</dbReference>
<comment type="similarity">
    <text evidence="1">Belongs to the pseudouridine synthase RluA family.</text>
</comment>
<dbReference type="KEGG" id="gms:SOIL9_28620"/>
<protein>
    <recommendedName>
        <fullName evidence="4">Pseudouridine synthase RsuA/RluA-like domain-containing protein</fullName>
    </recommendedName>
</protein>
<dbReference type="EMBL" id="LR593886">
    <property type="protein sequence ID" value="VTR94852.1"/>
    <property type="molecule type" value="Genomic_DNA"/>
</dbReference>
<dbReference type="Pfam" id="PF00849">
    <property type="entry name" value="PseudoU_synth_2"/>
    <property type="match status" value="1"/>
</dbReference>